<proteinExistence type="predicted"/>
<name>A0A847RQJ0_9BACT</name>
<organism evidence="2 3">
    <name type="scientific">Chitinophaga varians</name>
    <dbReference type="NCBI Taxonomy" id="2202339"/>
    <lineage>
        <taxon>Bacteria</taxon>
        <taxon>Pseudomonadati</taxon>
        <taxon>Bacteroidota</taxon>
        <taxon>Chitinophagia</taxon>
        <taxon>Chitinophagales</taxon>
        <taxon>Chitinophagaceae</taxon>
        <taxon>Chitinophaga</taxon>
    </lineage>
</organism>
<dbReference type="AlphaFoldDB" id="A0A847RQJ0"/>
<comment type="caution">
    <text evidence="2">The sequence shown here is derived from an EMBL/GenBank/DDBJ whole genome shotgun (WGS) entry which is preliminary data.</text>
</comment>
<dbReference type="Gene3D" id="2.160.20.10">
    <property type="entry name" value="Single-stranded right-handed beta-helix, Pectin lyase-like"/>
    <property type="match status" value="1"/>
</dbReference>
<feature type="domain" description="Rhamnogalacturonase A/B/Epimerase-like pectate lyase" evidence="1">
    <location>
        <begin position="71"/>
        <end position="254"/>
    </location>
</feature>
<gene>
    <name evidence="2" type="ORF">HGH92_01580</name>
</gene>
<evidence type="ECO:0000313" key="3">
    <source>
        <dbReference type="Proteomes" id="UP000570474"/>
    </source>
</evidence>
<evidence type="ECO:0000259" key="1">
    <source>
        <dbReference type="Pfam" id="PF12708"/>
    </source>
</evidence>
<dbReference type="RefSeq" id="WP_168869012.1">
    <property type="nucleotide sequence ID" value="NZ_JABAIA010000001.1"/>
</dbReference>
<evidence type="ECO:0000313" key="2">
    <source>
        <dbReference type="EMBL" id="NLR62985.1"/>
    </source>
</evidence>
<keyword evidence="3" id="KW-1185">Reference proteome</keyword>
<protein>
    <recommendedName>
        <fullName evidence="1">Rhamnogalacturonase A/B/Epimerase-like pectate lyase domain-containing protein</fullName>
    </recommendedName>
</protein>
<dbReference type="Pfam" id="PF12708">
    <property type="entry name" value="Pect-lyase_RHGA_epim"/>
    <property type="match status" value="1"/>
</dbReference>
<dbReference type="EMBL" id="JABAIA010000001">
    <property type="protein sequence ID" value="NLR62985.1"/>
    <property type="molecule type" value="Genomic_DNA"/>
</dbReference>
<dbReference type="SUPFAM" id="SSF51126">
    <property type="entry name" value="Pectin lyase-like"/>
    <property type="match status" value="1"/>
</dbReference>
<dbReference type="InterPro" id="IPR011050">
    <property type="entry name" value="Pectin_lyase_fold/virulence"/>
</dbReference>
<reference evidence="2 3" key="1">
    <citation type="submission" date="2020-04" db="EMBL/GenBank/DDBJ databases">
        <authorList>
            <person name="Yin C."/>
        </authorList>
    </citation>
    <scope>NUCLEOTIDE SEQUENCE [LARGE SCALE GENOMIC DNA]</scope>
    <source>
        <strain evidence="2 3">Ae27</strain>
    </source>
</reference>
<accession>A0A847RQJ0</accession>
<dbReference type="Proteomes" id="UP000570474">
    <property type="component" value="Unassembled WGS sequence"/>
</dbReference>
<dbReference type="InterPro" id="IPR024535">
    <property type="entry name" value="RHGA/B-epi-like_pectate_lyase"/>
</dbReference>
<sequence length="519" mass="55831">MIFSTIGLLKLTPGAANNDVANVLGYYAPGDGGGGDFYWDDNSTADSDNGIVFQVSGIATGRWKRLFSGPVNVKWFGAQGNNSFDNYAAFAAVSGYLSNSPYGGTMYIPEGRYLLERGVEFNQLVGDESALRRISVNGSGMGSTEIIFTGTGNAFRFYSQYQSAVVQNYSISNFKLRKEGTLQSEVGIKIEYSAFMEMQNVKIVFFEKALLADNFLGASFYSCIFNQNNYGVVFQGQQLAPNDINLFGCTLAGNTTLALYAIGGVTLNIFGGDVEGNGWFPTDARQGGIVIDTGTNLIGGGISANIHGVYFEGNGGAADIMYYGGNGAGLSVLNVYGTTFNRISRDTNRFVVNNIAVQLGTQQNSPSRINVKDCAFRSFNSYVPDAGRRYINVNTNGAVFRFSDEGSSYESSIEVPDIKGIVYKDNNKVAAGVVFRGVDASIVNNMGNISTVIRNGIGDYTIKFIEAFSGPWYAPFFSGTEPAIIYVFSSFVDSLRIKAEDGQGNPKDIAAIFVTISGV</sequence>
<dbReference type="InterPro" id="IPR012334">
    <property type="entry name" value="Pectin_lyas_fold"/>
</dbReference>